<keyword evidence="4" id="KW-1185">Reference proteome</keyword>
<feature type="repeat" description="PPR" evidence="2">
    <location>
        <begin position="499"/>
        <end position="533"/>
    </location>
</feature>
<evidence type="ECO:0000256" key="1">
    <source>
        <dbReference type="ARBA" id="ARBA00022737"/>
    </source>
</evidence>
<evidence type="ECO:0000313" key="4">
    <source>
        <dbReference type="Proteomes" id="UP001172457"/>
    </source>
</evidence>
<keyword evidence="1" id="KW-0677">Repeat</keyword>
<dbReference type="Gene3D" id="1.25.40.10">
    <property type="entry name" value="Tetratricopeptide repeat domain"/>
    <property type="match status" value="4"/>
</dbReference>
<dbReference type="PANTHER" id="PTHR47926">
    <property type="entry name" value="PENTATRICOPEPTIDE REPEAT-CONTAINING PROTEIN"/>
    <property type="match status" value="1"/>
</dbReference>
<reference evidence="3" key="1">
    <citation type="submission" date="2023-03" db="EMBL/GenBank/DDBJ databases">
        <title>Chromosome-scale reference genome and RAD-based genetic map of yellow starthistle (Centaurea solstitialis) reveal putative structural variation and QTLs associated with invader traits.</title>
        <authorList>
            <person name="Reatini B."/>
            <person name="Cang F.A."/>
            <person name="Jiang Q."/>
            <person name="Mckibben M.T.W."/>
            <person name="Barker M.S."/>
            <person name="Rieseberg L.H."/>
            <person name="Dlugosch K.M."/>
        </authorList>
    </citation>
    <scope>NUCLEOTIDE SEQUENCE</scope>
    <source>
        <strain evidence="3">CAN-66</strain>
        <tissue evidence="3">Leaf</tissue>
    </source>
</reference>
<organism evidence="3 4">
    <name type="scientific">Centaurea solstitialis</name>
    <name type="common">yellow star-thistle</name>
    <dbReference type="NCBI Taxonomy" id="347529"/>
    <lineage>
        <taxon>Eukaryota</taxon>
        <taxon>Viridiplantae</taxon>
        <taxon>Streptophyta</taxon>
        <taxon>Embryophyta</taxon>
        <taxon>Tracheophyta</taxon>
        <taxon>Spermatophyta</taxon>
        <taxon>Magnoliopsida</taxon>
        <taxon>eudicotyledons</taxon>
        <taxon>Gunneridae</taxon>
        <taxon>Pentapetalae</taxon>
        <taxon>asterids</taxon>
        <taxon>campanulids</taxon>
        <taxon>Asterales</taxon>
        <taxon>Asteraceae</taxon>
        <taxon>Carduoideae</taxon>
        <taxon>Cardueae</taxon>
        <taxon>Centaureinae</taxon>
        <taxon>Centaurea</taxon>
    </lineage>
</organism>
<feature type="repeat" description="PPR" evidence="2">
    <location>
        <begin position="397"/>
        <end position="431"/>
    </location>
</feature>
<dbReference type="GO" id="GO:0003723">
    <property type="term" value="F:RNA binding"/>
    <property type="evidence" value="ECO:0007669"/>
    <property type="project" value="InterPro"/>
</dbReference>
<sequence>MISAFVRVSSYQDAFDSFSRMRSQGFETSGFVVASLLTGCTSSGVMLLQGLQLHGLIVKNGLLDNDVYAGTALLNFYSGYGFHLSSCGIFEKMPEKNVVSWTSLMVGYSDVGLFVEVVDLYRKMRQENVDCNENTFTTVIASCGSLEYESLGLSISRAYCEIWTRSRSFCGQLADIHVRESGSGARRVLRFRSNEGAGYRFVEHDARNRWFADSFDCFGSMRRDGGAGPDAIMVSAVLSACGSMDDAVWGRAVHGLVVKLRFGSNLCLCNTLLGMYSESGRSDEMVRLFDEMSEKDSISWNSIIAGHVQQGEYLDALTVFVRMVLRRISVNHVTFASALSACSDPELSGKGEIVHRLLFTSGFCDNLIVGNALVTMYGRQKKMRKAEKVFERIPEKDLVTWNTLIGGYAGSEEPNSAIEAFNSMRKNDEPRNNITIFHMLGSGVDSDYLLSHGMALHSHVNITGFDSDDYVKNSLITMYGKCNDLESSVRIFDGFVNKAPVSWNAIVAVYAHHGNGEEALKRFSEMNKTEIRLDQFSFSAALAAAASLSGLEEGQQPHGLTVKSGFDSNQYVMTATLDMYAKCGEIGDVKKLLPPPGTERSAAGYVERSDIGFSETGVISGSERGIS</sequence>
<dbReference type="Pfam" id="PF13041">
    <property type="entry name" value="PPR_2"/>
    <property type="match status" value="2"/>
</dbReference>
<dbReference type="AlphaFoldDB" id="A0AA38SX60"/>
<proteinExistence type="predicted"/>
<evidence type="ECO:0000313" key="3">
    <source>
        <dbReference type="EMBL" id="KAJ9544015.1"/>
    </source>
</evidence>
<feature type="repeat" description="PPR" evidence="2">
    <location>
        <begin position="265"/>
        <end position="299"/>
    </location>
</feature>
<evidence type="ECO:0008006" key="5">
    <source>
        <dbReference type="Google" id="ProtNLM"/>
    </source>
</evidence>
<dbReference type="FunFam" id="1.25.40.10:FF:000073">
    <property type="entry name" value="Pentatricopeptide repeat-containing protein chloroplastic"/>
    <property type="match status" value="1"/>
</dbReference>
<dbReference type="InterPro" id="IPR046960">
    <property type="entry name" value="PPR_At4g14850-like_plant"/>
</dbReference>
<feature type="repeat" description="PPR" evidence="2">
    <location>
        <begin position="97"/>
        <end position="131"/>
    </location>
</feature>
<dbReference type="InterPro" id="IPR011990">
    <property type="entry name" value="TPR-like_helical_dom_sf"/>
</dbReference>
<comment type="caution">
    <text evidence="3">The sequence shown here is derived from an EMBL/GenBank/DDBJ whole genome shotgun (WGS) entry which is preliminary data.</text>
</comment>
<dbReference type="Pfam" id="PF01535">
    <property type="entry name" value="PPR"/>
    <property type="match status" value="6"/>
</dbReference>
<dbReference type="EMBL" id="JARYMX010000006">
    <property type="protein sequence ID" value="KAJ9544015.1"/>
    <property type="molecule type" value="Genomic_DNA"/>
</dbReference>
<evidence type="ECO:0000256" key="2">
    <source>
        <dbReference type="PROSITE-ProRule" id="PRU00708"/>
    </source>
</evidence>
<gene>
    <name evidence="3" type="ORF">OSB04_023722</name>
</gene>
<dbReference type="PROSITE" id="PS51375">
    <property type="entry name" value="PPR"/>
    <property type="match status" value="4"/>
</dbReference>
<protein>
    <recommendedName>
        <fullName evidence="5">Pentatricopeptide repeat-containing protein</fullName>
    </recommendedName>
</protein>
<dbReference type="Proteomes" id="UP001172457">
    <property type="component" value="Chromosome 6"/>
</dbReference>
<accession>A0AA38SX60</accession>
<dbReference type="PANTHER" id="PTHR47926:SF533">
    <property type="entry name" value="DYW DOMAIN-CONTAINING PROTEIN"/>
    <property type="match status" value="1"/>
</dbReference>
<dbReference type="InterPro" id="IPR002885">
    <property type="entry name" value="PPR_rpt"/>
</dbReference>
<name>A0AA38SX60_9ASTR</name>
<dbReference type="GO" id="GO:0009451">
    <property type="term" value="P:RNA modification"/>
    <property type="evidence" value="ECO:0007669"/>
    <property type="project" value="InterPro"/>
</dbReference>
<dbReference type="NCBIfam" id="TIGR00756">
    <property type="entry name" value="PPR"/>
    <property type="match status" value="5"/>
</dbReference>